<dbReference type="GO" id="GO:0016020">
    <property type="term" value="C:membrane"/>
    <property type="evidence" value="ECO:0007669"/>
    <property type="project" value="UniProtKB-SubCell"/>
</dbReference>
<evidence type="ECO:0000256" key="4">
    <source>
        <dbReference type="ARBA" id="ARBA00023136"/>
    </source>
</evidence>
<dbReference type="Gene3D" id="1.20.1740.10">
    <property type="entry name" value="Amino acid/polyamine transporter I"/>
    <property type="match status" value="1"/>
</dbReference>
<keyword evidence="2 5" id="KW-0812">Transmembrane</keyword>
<gene>
    <name evidence="6" type="ORF">N7493_006480</name>
</gene>
<sequence>MGLFKSNEKVEETVIFDPAGSEIEEGSLHFTVEGGENSNRLTIQEATGAPVEQHSPLGYSVGWVTIVFLNLSMMIGTGVFSTPSTILSGTGSVGLSLLYWFIGYLIAFSTLSVYLEFASYFPSRSGSEVVYLEQSFPRPLYLFPTIFAVQTVLFSFSSSNAIVLAEYLFDLAGTTPTEWQEKGVAVAAYTVAVLVVIFHNRASLLLSNAIGVIKLITLIFIGITGLVVLGGHTSVENPTANFKNSFSGTSSNATVYGATNALIDIVFSYAGYTNAFNVVNEVKNPIKTLRWSAPLSLTITATLYILANIAYFSCATVEDIENSEQIVAALFFEKVFGQGGAAKALNLLICLSAFGNLVAVLIGQSRVLRECGRQGVLPWTKFWTSTKPFGTPIGPYLVKWGLTVVMILAPPAGDAFDFVVDLSIYPSNLFSFILTIGLIITRGRRARLGWGRGEYRCWNVAVGFSILTTSYMLVMPWYPPTTGADGGDVSFWYATYIVTGLAIIGACIVYYYVWVWLIPKWGDYQLRQTILQEDNGAVAHVLVKIPNSEIERWDARYDTAGRLRRVPRNTGASSPSDGKSVE</sequence>
<feature type="transmembrane region" description="Helical" evidence="5">
    <location>
        <begin position="183"/>
        <end position="200"/>
    </location>
</feature>
<proteinExistence type="predicted"/>
<feature type="transmembrane region" description="Helical" evidence="5">
    <location>
        <begin position="212"/>
        <end position="233"/>
    </location>
</feature>
<feature type="transmembrane region" description="Helical" evidence="5">
    <location>
        <begin position="490"/>
        <end position="517"/>
    </location>
</feature>
<dbReference type="EMBL" id="JAQJAN010000008">
    <property type="protein sequence ID" value="KAJ5724752.1"/>
    <property type="molecule type" value="Genomic_DNA"/>
</dbReference>
<evidence type="ECO:0008006" key="8">
    <source>
        <dbReference type="Google" id="ProtNLM"/>
    </source>
</evidence>
<organism evidence="6 7">
    <name type="scientific">Penicillium malachiteum</name>
    <dbReference type="NCBI Taxonomy" id="1324776"/>
    <lineage>
        <taxon>Eukaryota</taxon>
        <taxon>Fungi</taxon>
        <taxon>Dikarya</taxon>
        <taxon>Ascomycota</taxon>
        <taxon>Pezizomycotina</taxon>
        <taxon>Eurotiomycetes</taxon>
        <taxon>Eurotiomycetidae</taxon>
        <taxon>Eurotiales</taxon>
        <taxon>Aspergillaceae</taxon>
        <taxon>Penicillium</taxon>
    </lineage>
</organism>
<dbReference type="InterPro" id="IPR050598">
    <property type="entry name" value="AminoAcid_Transporter"/>
</dbReference>
<feature type="transmembrane region" description="Helical" evidence="5">
    <location>
        <begin position="344"/>
        <end position="363"/>
    </location>
</feature>
<feature type="transmembrane region" description="Helical" evidence="5">
    <location>
        <begin position="293"/>
        <end position="312"/>
    </location>
</feature>
<dbReference type="Pfam" id="PF13520">
    <property type="entry name" value="AA_permease_2"/>
    <property type="match status" value="1"/>
</dbReference>
<evidence type="ECO:0000313" key="7">
    <source>
        <dbReference type="Proteomes" id="UP001215712"/>
    </source>
</evidence>
<accession>A0AAD6HKW8</accession>
<protein>
    <recommendedName>
        <fullName evidence="8">High affinity methionine permease</fullName>
    </recommendedName>
</protein>
<dbReference type="PANTHER" id="PTHR11785:SF353">
    <property type="entry name" value="METHIONINE TRANSPORTER (EUROFUNG)"/>
    <property type="match status" value="1"/>
</dbReference>
<reference evidence="6" key="2">
    <citation type="submission" date="2023-01" db="EMBL/GenBank/DDBJ databases">
        <authorList>
            <person name="Petersen C."/>
        </authorList>
    </citation>
    <scope>NUCLEOTIDE SEQUENCE</scope>
    <source>
        <strain evidence="6">IBT 17514</strain>
    </source>
</reference>
<dbReference type="PANTHER" id="PTHR11785">
    <property type="entry name" value="AMINO ACID TRANSPORTER"/>
    <property type="match status" value="1"/>
</dbReference>
<dbReference type="InterPro" id="IPR002293">
    <property type="entry name" value="AA/rel_permease1"/>
</dbReference>
<feature type="transmembrane region" description="Helical" evidence="5">
    <location>
        <begin position="393"/>
        <end position="412"/>
    </location>
</feature>
<dbReference type="GO" id="GO:0015179">
    <property type="term" value="F:L-amino acid transmembrane transporter activity"/>
    <property type="evidence" value="ECO:0007669"/>
    <property type="project" value="TreeGrafter"/>
</dbReference>
<comment type="subcellular location">
    <subcellularLocation>
        <location evidence="1">Membrane</location>
        <topology evidence="1">Multi-pass membrane protein</topology>
    </subcellularLocation>
</comment>
<dbReference type="AlphaFoldDB" id="A0AAD6HKW8"/>
<feature type="transmembrane region" description="Helical" evidence="5">
    <location>
        <begin position="424"/>
        <end position="443"/>
    </location>
</feature>
<keyword evidence="3 5" id="KW-1133">Transmembrane helix</keyword>
<keyword evidence="7" id="KW-1185">Reference proteome</keyword>
<dbReference type="Proteomes" id="UP001215712">
    <property type="component" value="Unassembled WGS sequence"/>
</dbReference>
<evidence type="ECO:0000256" key="2">
    <source>
        <dbReference type="ARBA" id="ARBA00022692"/>
    </source>
</evidence>
<reference evidence="6" key="1">
    <citation type="journal article" date="2023" name="IMA Fungus">
        <title>Comparative genomic study of the Penicillium genus elucidates a diverse pangenome and 15 lateral gene transfer events.</title>
        <authorList>
            <person name="Petersen C."/>
            <person name="Sorensen T."/>
            <person name="Nielsen M.R."/>
            <person name="Sondergaard T.E."/>
            <person name="Sorensen J.L."/>
            <person name="Fitzpatrick D.A."/>
            <person name="Frisvad J.C."/>
            <person name="Nielsen K.L."/>
        </authorList>
    </citation>
    <scope>NUCLEOTIDE SEQUENCE</scope>
    <source>
        <strain evidence="6">IBT 17514</strain>
    </source>
</reference>
<feature type="transmembrane region" description="Helical" evidence="5">
    <location>
        <begin position="455"/>
        <end position="478"/>
    </location>
</feature>
<feature type="transmembrane region" description="Helical" evidence="5">
    <location>
        <begin position="140"/>
        <end position="163"/>
    </location>
</feature>
<evidence type="ECO:0000256" key="3">
    <source>
        <dbReference type="ARBA" id="ARBA00022989"/>
    </source>
</evidence>
<evidence type="ECO:0000256" key="5">
    <source>
        <dbReference type="SAM" id="Phobius"/>
    </source>
</evidence>
<comment type="caution">
    <text evidence="6">The sequence shown here is derived from an EMBL/GenBank/DDBJ whole genome shotgun (WGS) entry which is preliminary data.</text>
</comment>
<dbReference type="FunFam" id="1.20.1740.10:FF:000025">
    <property type="entry name" value="High-affinity methionine permease"/>
    <property type="match status" value="1"/>
</dbReference>
<feature type="transmembrane region" description="Helical" evidence="5">
    <location>
        <begin position="97"/>
        <end position="119"/>
    </location>
</feature>
<name>A0AAD6HKW8_9EURO</name>
<evidence type="ECO:0000256" key="1">
    <source>
        <dbReference type="ARBA" id="ARBA00004141"/>
    </source>
</evidence>
<feature type="transmembrane region" description="Helical" evidence="5">
    <location>
        <begin position="253"/>
        <end position="272"/>
    </location>
</feature>
<evidence type="ECO:0000313" key="6">
    <source>
        <dbReference type="EMBL" id="KAJ5724752.1"/>
    </source>
</evidence>
<keyword evidence="4 5" id="KW-0472">Membrane</keyword>
<feature type="transmembrane region" description="Helical" evidence="5">
    <location>
        <begin position="57"/>
        <end position="77"/>
    </location>
</feature>